<dbReference type="STRING" id="1017273.SAMN05443094_11156"/>
<keyword evidence="4" id="KW-1185">Reference proteome</keyword>
<reference evidence="4" key="2">
    <citation type="submission" date="2017-03" db="EMBL/GenBank/DDBJ databases">
        <title>Bacillus sp. V-88(T) DSM27956, whole genome shotgun sequencing project.</title>
        <authorList>
            <person name="Dastager S.G."/>
            <person name="Neurgaonkar P.S."/>
            <person name="Dharne M.S."/>
        </authorList>
    </citation>
    <scope>NUCLEOTIDE SEQUENCE [LARGE SCALE GENOMIC DNA]</scope>
    <source>
        <strain evidence="4">DSM 25145</strain>
    </source>
</reference>
<accession>A0A1N7C3X4</accession>
<evidence type="ECO:0000313" key="3">
    <source>
        <dbReference type="Proteomes" id="UP000186385"/>
    </source>
</evidence>
<evidence type="ECO:0000313" key="2">
    <source>
        <dbReference type="EMBL" id="SIR58278.1"/>
    </source>
</evidence>
<proteinExistence type="predicted"/>
<dbReference type="AlphaFoldDB" id="A0A1N7C3X4"/>
<sequence length="224" mass="25292">MKRDTIDLIGHQYGRLTVLKEVERNKYARRFLCRCECGKETVAYMSNLRTGHKKSCGCLRDERVSQANQRDLTGRRFGSLKVIKRSEKKSKSGKANWTCHCDCGNTADVLSDRLLNGTTSSCGCRRAARGRELAADTNTRYRVDGVMTTKLKQKMRSDNRTGVKGVVANVNKKGKVKYVASITVKGQYYYLGRFNSLEDAVAARKKGEELYHDPYLNGSDDKIK</sequence>
<dbReference type="EMBL" id="FTLX01000011">
    <property type="protein sequence ID" value="SIR58278.1"/>
    <property type="molecule type" value="Genomic_DNA"/>
</dbReference>
<dbReference type="RefSeq" id="WP_052698440.1">
    <property type="nucleotide sequence ID" value="NZ_FTLX01000011.1"/>
</dbReference>
<dbReference type="Proteomes" id="UP000215545">
    <property type="component" value="Unassembled WGS sequence"/>
</dbReference>
<evidence type="ECO:0000313" key="1">
    <source>
        <dbReference type="EMBL" id="OXS74229.1"/>
    </source>
</evidence>
<protein>
    <recommendedName>
        <fullName evidence="5">AP2 domain-containing protein</fullName>
    </recommendedName>
</protein>
<evidence type="ECO:0000313" key="4">
    <source>
        <dbReference type="Proteomes" id="UP000215545"/>
    </source>
</evidence>
<name>A0A1N7C3X4_9BACI</name>
<dbReference type="Proteomes" id="UP000186385">
    <property type="component" value="Unassembled WGS sequence"/>
</dbReference>
<reference evidence="1" key="3">
    <citation type="submission" date="2017-03" db="EMBL/GenBank/DDBJ databases">
        <authorList>
            <person name="Dastager S.G."/>
            <person name="Neurgaonkar P.S."/>
            <person name="Dharne M.S."/>
        </authorList>
    </citation>
    <scope>NUCLEOTIDE SEQUENCE</scope>
    <source>
        <strain evidence="1">DSM 25145</strain>
    </source>
</reference>
<dbReference type="OrthoDB" id="552713at2"/>
<evidence type="ECO:0008006" key="5">
    <source>
        <dbReference type="Google" id="ProtNLM"/>
    </source>
</evidence>
<dbReference type="EMBL" id="MWSK01000011">
    <property type="protein sequence ID" value="OXS74229.1"/>
    <property type="molecule type" value="Genomic_DNA"/>
</dbReference>
<gene>
    <name evidence="1" type="ORF">B1B05_17295</name>
    <name evidence="2" type="ORF">SAMN05443094_11156</name>
</gene>
<reference evidence="2 3" key="1">
    <citation type="submission" date="2017-01" db="EMBL/GenBank/DDBJ databases">
        <authorList>
            <person name="Mah S.A."/>
            <person name="Swanson W.J."/>
            <person name="Moy G.W."/>
            <person name="Vacquier V.D."/>
        </authorList>
    </citation>
    <scope>NUCLEOTIDE SEQUENCE [LARGE SCALE GENOMIC DNA]</scope>
    <source>
        <strain evidence="2 3">NIO-1016</strain>
    </source>
</reference>
<organism evidence="2 3">
    <name type="scientific">Domibacillus enclensis</name>
    <dbReference type="NCBI Taxonomy" id="1017273"/>
    <lineage>
        <taxon>Bacteria</taxon>
        <taxon>Bacillati</taxon>
        <taxon>Bacillota</taxon>
        <taxon>Bacilli</taxon>
        <taxon>Bacillales</taxon>
        <taxon>Bacillaceae</taxon>
        <taxon>Domibacillus</taxon>
    </lineage>
</organism>